<dbReference type="SUPFAM" id="SSF51197">
    <property type="entry name" value="Clavaminate synthase-like"/>
    <property type="match status" value="1"/>
</dbReference>
<dbReference type="PANTHER" id="PTHR31212">
    <property type="entry name" value="ALPHA-KETOGLUTARATE-DEPENDENT DIOXYGENASE ALKB HOMOLOG 3"/>
    <property type="match status" value="1"/>
</dbReference>
<dbReference type="PANTHER" id="PTHR31212:SF4">
    <property type="entry name" value="ALPHA-KETOGLUTARATE-DEPENDENT DIOXYGENASE ALKB HOMOLOG 3"/>
    <property type="match status" value="1"/>
</dbReference>
<dbReference type="EMBL" id="QLUZ01000001">
    <property type="protein sequence ID" value="RAQ16662.1"/>
    <property type="molecule type" value="Genomic_DNA"/>
</dbReference>
<dbReference type="Pfam" id="PF13532">
    <property type="entry name" value="2OG-FeII_Oxy_2"/>
    <property type="match status" value="1"/>
</dbReference>
<dbReference type="InterPro" id="IPR027450">
    <property type="entry name" value="AlkB-like"/>
</dbReference>
<dbReference type="InterPro" id="IPR032854">
    <property type="entry name" value="ALKBH3"/>
</dbReference>
<evidence type="ECO:0000313" key="2">
    <source>
        <dbReference type="EMBL" id="RAQ16662.1"/>
    </source>
</evidence>
<dbReference type="InterPro" id="IPR005123">
    <property type="entry name" value="Oxoglu/Fe-dep_dioxygenase_dom"/>
</dbReference>
<accession>A0AAQ0FKC0</accession>
<dbReference type="AlphaFoldDB" id="A0AAQ0FKC0"/>
<name>A0AAQ0FKC0_BURCE</name>
<dbReference type="InterPro" id="IPR037151">
    <property type="entry name" value="AlkB-like_sf"/>
</dbReference>
<gene>
    <name evidence="2" type="ORF">DPR02_01395</name>
</gene>
<dbReference type="GO" id="GO:0051213">
    <property type="term" value="F:dioxygenase activity"/>
    <property type="evidence" value="ECO:0007669"/>
    <property type="project" value="InterPro"/>
</dbReference>
<organism evidence="2 3">
    <name type="scientific">Burkholderia cepacia</name>
    <name type="common">Pseudomonas cepacia</name>
    <dbReference type="NCBI Taxonomy" id="292"/>
    <lineage>
        <taxon>Bacteria</taxon>
        <taxon>Pseudomonadati</taxon>
        <taxon>Pseudomonadota</taxon>
        <taxon>Betaproteobacteria</taxon>
        <taxon>Burkholderiales</taxon>
        <taxon>Burkholderiaceae</taxon>
        <taxon>Burkholderia</taxon>
        <taxon>Burkholderia cepacia complex</taxon>
    </lineage>
</organism>
<dbReference type="GO" id="GO:0006307">
    <property type="term" value="P:DNA alkylation repair"/>
    <property type="evidence" value="ECO:0007669"/>
    <property type="project" value="InterPro"/>
</dbReference>
<evidence type="ECO:0000313" key="3">
    <source>
        <dbReference type="Proteomes" id="UP000248899"/>
    </source>
</evidence>
<dbReference type="PROSITE" id="PS51471">
    <property type="entry name" value="FE2OG_OXY"/>
    <property type="match status" value="1"/>
</dbReference>
<evidence type="ECO:0000259" key="1">
    <source>
        <dbReference type="PROSITE" id="PS51471"/>
    </source>
</evidence>
<protein>
    <recommendedName>
        <fullName evidence="1">Fe2OG dioxygenase domain-containing protein</fullName>
    </recommendedName>
</protein>
<dbReference type="Gene3D" id="2.60.120.590">
    <property type="entry name" value="Alpha-ketoglutarate-dependent dioxygenase AlkB-like"/>
    <property type="match status" value="1"/>
</dbReference>
<comment type="caution">
    <text evidence="2">The sequence shown here is derived from an EMBL/GenBank/DDBJ whole genome shotgun (WGS) entry which is preliminary data.</text>
</comment>
<dbReference type="Proteomes" id="UP000248899">
    <property type="component" value="Unassembled WGS sequence"/>
</dbReference>
<reference evidence="2 3" key="1">
    <citation type="submission" date="2018-06" db="EMBL/GenBank/DDBJ databases">
        <title>Towards the identification of Burkholderia cepacia strain which caused fatal septicemia.</title>
        <authorList>
            <person name="Bui L.A.T."/>
            <person name="Zakharova I.B."/>
            <person name="Shpak I.M."/>
            <person name="Teteryatnikova N."/>
            <person name="Ustinov D.V."/>
            <person name="Kuzyutina Y.A."/>
            <person name="Nguyen H.N."/>
            <person name="Antonov A.S."/>
            <person name="Avdyusheva E.F."/>
            <person name="Victorov D.V."/>
        </authorList>
    </citation>
    <scope>NUCLEOTIDE SEQUENCE [LARGE SCALE GENOMIC DNA]</scope>
    <source>
        <strain evidence="2 3">PT02</strain>
    </source>
</reference>
<proteinExistence type="predicted"/>
<feature type="domain" description="Fe2OG dioxygenase" evidence="1">
    <location>
        <begin position="160"/>
        <end position="257"/>
    </location>
</feature>
<sequence>MAALARLFGAACVACDESRCFGLTTTHIDIFPGRVTRHHRKRPTCTMNSITRIPSTVPAQSDLFGSGDAEFSIDESFRSARRFDLDAHSWVDIVPGWISGASLLYEQLRNSVPWLEHDRRMFNQVFREPRMTAVYKHVADVPDARLLQAVRALSRHYGVEYDGLWMNLYRNGQDSTGWHRDHGSCRKLDCIVPVLTLGTIRRFLIKPIKGGRSMTFKPSSGDLVVMGGRAQQDWVHCVPKEPEIEGTRISVNFMSSAQGVRD</sequence>